<feature type="region of interest" description="Disordered" evidence="2">
    <location>
        <begin position="622"/>
        <end position="642"/>
    </location>
</feature>
<dbReference type="InterPro" id="IPR031315">
    <property type="entry name" value="LNS2/PITP"/>
</dbReference>
<dbReference type="InterPro" id="IPR007651">
    <property type="entry name" value="Lipin_N"/>
</dbReference>
<evidence type="ECO:0000256" key="2">
    <source>
        <dbReference type="SAM" id="MobiDB-lite"/>
    </source>
</evidence>
<reference evidence="4" key="2">
    <citation type="submission" date="2022-03" db="EMBL/GenBank/DDBJ databases">
        <title>Draft title - Genomic analysis of global carrot germplasm unveils the trajectory of domestication and the origin of high carotenoid orange carrot.</title>
        <authorList>
            <person name="Iorizzo M."/>
            <person name="Ellison S."/>
            <person name="Senalik D."/>
            <person name="Macko-Podgorni A."/>
            <person name="Grzebelus D."/>
            <person name="Bostan H."/>
            <person name="Rolling W."/>
            <person name="Curaba J."/>
            <person name="Simon P."/>
        </authorList>
    </citation>
    <scope>NUCLEOTIDE SEQUENCE</scope>
    <source>
        <tissue evidence="4">Leaf</tissue>
    </source>
</reference>
<dbReference type="SUPFAM" id="SSF56784">
    <property type="entry name" value="HAD-like"/>
    <property type="match status" value="1"/>
</dbReference>
<feature type="region of interest" description="Disordered" evidence="2">
    <location>
        <begin position="446"/>
        <end position="475"/>
    </location>
</feature>
<reference evidence="4" key="1">
    <citation type="journal article" date="2016" name="Nat. Genet.">
        <title>A high-quality carrot genome assembly provides new insights into carotenoid accumulation and asterid genome evolution.</title>
        <authorList>
            <person name="Iorizzo M."/>
            <person name="Ellison S."/>
            <person name="Senalik D."/>
            <person name="Zeng P."/>
            <person name="Satapoomin P."/>
            <person name="Huang J."/>
            <person name="Bowman M."/>
            <person name="Iovene M."/>
            <person name="Sanseverino W."/>
            <person name="Cavagnaro P."/>
            <person name="Yildiz M."/>
            <person name="Macko-Podgorni A."/>
            <person name="Moranska E."/>
            <person name="Grzebelus E."/>
            <person name="Grzebelus D."/>
            <person name="Ashrafi H."/>
            <person name="Zheng Z."/>
            <person name="Cheng S."/>
            <person name="Spooner D."/>
            <person name="Van Deynze A."/>
            <person name="Simon P."/>
        </authorList>
    </citation>
    <scope>NUCLEOTIDE SEQUENCE</scope>
    <source>
        <tissue evidence="4">Leaf</tissue>
    </source>
</reference>
<evidence type="ECO:0000256" key="1">
    <source>
        <dbReference type="ARBA" id="ARBA00005476"/>
    </source>
</evidence>
<dbReference type="InterPro" id="IPR036412">
    <property type="entry name" value="HAD-like_sf"/>
</dbReference>
<dbReference type="GO" id="GO:0008195">
    <property type="term" value="F:phosphatidate phosphatase activity"/>
    <property type="evidence" value="ECO:0007669"/>
    <property type="project" value="TreeGrafter"/>
</dbReference>
<evidence type="ECO:0000313" key="4">
    <source>
        <dbReference type="EMBL" id="WOG90691.1"/>
    </source>
</evidence>
<protein>
    <recommendedName>
        <fullName evidence="3">LNS2/PITP domain-containing protein</fullName>
    </recommendedName>
</protein>
<organism evidence="4 5">
    <name type="scientific">Daucus carota subsp. sativus</name>
    <name type="common">Carrot</name>
    <dbReference type="NCBI Taxonomy" id="79200"/>
    <lineage>
        <taxon>Eukaryota</taxon>
        <taxon>Viridiplantae</taxon>
        <taxon>Streptophyta</taxon>
        <taxon>Embryophyta</taxon>
        <taxon>Tracheophyta</taxon>
        <taxon>Spermatophyta</taxon>
        <taxon>Magnoliopsida</taxon>
        <taxon>eudicotyledons</taxon>
        <taxon>Gunneridae</taxon>
        <taxon>Pentapetalae</taxon>
        <taxon>asterids</taxon>
        <taxon>campanulids</taxon>
        <taxon>Apiales</taxon>
        <taxon>Apiaceae</taxon>
        <taxon>Apioideae</taxon>
        <taxon>Scandiceae</taxon>
        <taxon>Daucinae</taxon>
        <taxon>Daucus</taxon>
        <taxon>Daucus sect. Daucus</taxon>
    </lineage>
</organism>
<dbReference type="EMBL" id="CP093345">
    <property type="protein sequence ID" value="WOG90691.1"/>
    <property type="molecule type" value="Genomic_DNA"/>
</dbReference>
<dbReference type="PANTHER" id="PTHR12181:SF12">
    <property type="entry name" value="PHOSPHATIDATE PHOSPHATASE"/>
    <property type="match status" value="1"/>
</dbReference>
<evidence type="ECO:0000259" key="3">
    <source>
        <dbReference type="SMART" id="SM00775"/>
    </source>
</evidence>
<dbReference type="Proteomes" id="UP000077755">
    <property type="component" value="Chromosome 3"/>
</dbReference>
<dbReference type="InterPro" id="IPR013209">
    <property type="entry name" value="LNS2"/>
</dbReference>
<dbReference type="PANTHER" id="PTHR12181">
    <property type="entry name" value="LIPIN"/>
    <property type="match status" value="1"/>
</dbReference>
<evidence type="ECO:0000313" key="5">
    <source>
        <dbReference type="Proteomes" id="UP000077755"/>
    </source>
</evidence>
<comment type="similarity">
    <text evidence="1">Belongs to the lipin family.</text>
</comment>
<proteinExistence type="inferred from homology"/>
<dbReference type="Pfam" id="PF08235">
    <property type="entry name" value="LNS2"/>
    <property type="match status" value="1"/>
</dbReference>
<accession>A0AAF1ASG2</accession>
<keyword evidence="5" id="KW-1185">Reference proteome</keyword>
<dbReference type="Pfam" id="PF04571">
    <property type="entry name" value="Lipin_N"/>
    <property type="match status" value="1"/>
</dbReference>
<dbReference type="InterPro" id="IPR026058">
    <property type="entry name" value="LIPIN"/>
</dbReference>
<feature type="domain" description="LNS2/PITP" evidence="3">
    <location>
        <begin position="713"/>
        <end position="869"/>
    </location>
</feature>
<dbReference type="SMART" id="SM00775">
    <property type="entry name" value="LNS2"/>
    <property type="match status" value="1"/>
</dbReference>
<dbReference type="AlphaFoldDB" id="A0AAF1ASG2"/>
<name>A0AAF1ASG2_DAUCS</name>
<dbReference type="KEGG" id="dcr:108214585"/>
<sequence length="913" mass="100729">MYAVGRLGSYISRGVNTVSAPFHPFGGAVDIVVVEQQDGTFKSSPWYVRFGKFQGVLKAREKIVDINVNGEDANFHMFLDHTGGAYFVREVDAEDGKLLLSCTSSCEEMVELERRPAKCNSWNESIDSSGVVTRLEVSNGTVVSRSGFMGLVFGRNSVKENRSEKDEDAAEIIRAESLERAEIAADLLEVNWSTNLASVKKDKDSDSRVSVPDMLDGAASTNVPIDKDSCLLEGGATNVVNKTFQRQPTVYYEIDSSDVDSDGNDEKDNDTICVKSGGVIMQGITSPGPDTSTEDTSEVETLHVLGDSTCSDGKMHDGSSETKSQNGVVKEISTEPLAFNQIDDSAKEIDSCSTLTNISSSANDPISSVQGDGKRLQPLGKRFCVSEEVGIKFVKTEEMSNSTSASLDEEQFLFSDLDDSKVRHIECMEVIPMNLEDKEKDLSFTAEDNESVNGSSHSEFESPVNYTEEELPVDGEESREEATEISSHIKIPRNNQCSGQEIEGMAESLPNMRSQFDELDKNNARHTLGHSLDLNPKLSKWALLRKNVGSSINSDVGGVNSLSNLQRMTKDAQVLSELKATDTSPATGDSSKTVELSSSGNWGQWLFKRSRSMRDKPLSLDRRRSIDAEMSSASTGSIDGEKEVLDKEVPSKEVPKPKANKKRIRVVSPTTEELASLNLKEGRNTVTFTFSTSMLGKQQVDARIYLWRWDARIVITDVDGTITKSDVLGQFMPLVGRDWSQTGVAHLFSAIKENGYQLLFLSARAISQAGLTRQFLFNLKQDGKGLPDGPVVISPDGLFPSLFREVIRRAPHEFKIACLEDIRACFPSDRKPFYAGFGNRDTDEFSYLKVGIPIGKIFIINPKGEVVVNRCDNKSYTSLHDLVNGMFPPRLSSEQEDFNSWNYWKLPPPLIDL</sequence>
<gene>
    <name evidence="4" type="ORF">DCAR_0309935</name>
</gene>